<dbReference type="AlphaFoldDB" id="A0A0N1H482"/>
<name>A0A0N1H482_9EURO</name>
<evidence type="ECO:0008006" key="3">
    <source>
        <dbReference type="Google" id="ProtNLM"/>
    </source>
</evidence>
<dbReference type="OrthoDB" id="20872at2759"/>
<sequence>MEIAGLAIGVVPLIAEAVKSYKSTKVFIMSFKHFRKHMQKIIDILDRQEFKFRKAIECVLLQCVDQQLAREMLQDPGHSCWLDKVVTDAYLAFLGPDHDGFSRAACSTCDSLEDIGRALRILAETTGRGMNIVTAKAHFAIERSSIEARIGNLRQQVDEFVGITNMLVTASHPVELVTTAPRIISNLKREVQRFVIVKKTAEDLHTALITRTPTALRPKETASGSQLSHL</sequence>
<dbReference type="GeneID" id="28732279"/>
<gene>
    <name evidence="1" type="ORF">AB675_11540</name>
</gene>
<dbReference type="PANTHER" id="PTHR35186:SF4">
    <property type="entry name" value="PRION-INHIBITION AND PROPAGATION HELO DOMAIN-CONTAINING PROTEIN"/>
    <property type="match status" value="1"/>
</dbReference>
<reference evidence="1 2" key="1">
    <citation type="submission" date="2015-06" db="EMBL/GenBank/DDBJ databases">
        <title>Draft genome of the ant-associated black yeast Phialophora attae CBS 131958.</title>
        <authorList>
            <person name="Moreno L.F."/>
            <person name="Stielow B.J."/>
            <person name="de Hoog S."/>
            <person name="Vicente V.A."/>
            <person name="Weiss V.A."/>
            <person name="de Vries M."/>
            <person name="Cruz L.M."/>
            <person name="Souza E.M."/>
        </authorList>
    </citation>
    <scope>NUCLEOTIDE SEQUENCE [LARGE SCALE GENOMIC DNA]</scope>
    <source>
        <strain evidence="1 2">CBS 131958</strain>
    </source>
</reference>
<keyword evidence="2" id="KW-1185">Reference proteome</keyword>
<dbReference type="Proteomes" id="UP000038010">
    <property type="component" value="Unassembled WGS sequence"/>
</dbReference>
<accession>A0A0N1H482</accession>
<comment type="caution">
    <text evidence="1">The sequence shown here is derived from an EMBL/GenBank/DDBJ whole genome shotgun (WGS) entry which is preliminary data.</text>
</comment>
<dbReference type="EMBL" id="LFJN01000013">
    <property type="protein sequence ID" value="KPI39970.1"/>
    <property type="molecule type" value="Genomic_DNA"/>
</dbReference>
<dbReference type="RefSeq" id="XP_017999933.1">
    <property type="nucleotide sequence ID" value="XM_018140398.1"/>
</dbReference>
<evidence type="ECO:0000313" key="2">
    <source>
        <dbReference type="Proteomes" id="UP000038010"/>
    </source>
</evidence>
<dbReference type="VEuPathDB" id="FungiDB:AB675_11540"/>
<proteinExistence type="predicted"/>
<evidence type="ECO:0000313" key="1">
    <source>
        <dbReference type="EMBL" id="KPI39970.1"/>
    </source>
</evidence>
<organism evidence="1 2">
    <name type="scientific">Cyphellophora attinorum</name>
    <dbReference type="NCBI Taxonomy" id="1664694"/>
    <lineage>
        <taxon>Eukaryota</taxon>
        <taxon>Fungi</taxon>
        <taxon>Dikarya</taxon>
        <taxon>Ascomycota</taxon>
        <taxon>Pezizomycotina</taxon>
        <taxon>Eurotiomycetes</taxon>
        <taxon>Chaetothyriomycetidae</taxon>
        <taxon>Chaetothyriales</taxon>
        <taxon>Cyphellophoraceae</taxon>
        <taxon>Cyphellophora</taxon>
    </lineage>
</organism>
<protein>
    <recommendedName>
        <fullName evidence="3">Fungal N-terminal domain-containing protein</fullName>
    </recommendedName>
</protein>
<dbReference type="PANTHER" id="PTHR35186">
    <property type="entry name" value="ANK_REP_REGION DOMAIN-CONTAINING PROTEIN"/>
    <property type="match status" value="1"/>
</dbReference>